<dbReference type="Gene3D" id="3.20.20.80">
    <property type="entry name" value="Glycosidases"/>
    <property type="match status" value="1"/>
</dbReference>
<organism evidence="5">
    <name type="scientific">Anisakis simplex</name>
    <name type="common">Herring worm</name>
    <dbReference type="NCBI Taxonomy" id="6269"/>
    <lineage>
        <taxon>Eukaryota</taxon>
        <taxon>Metazoa</taxon>
        <taxon>Ecdysozoa</taxon>
        <taxon>Nematoda</taxon>
        <taxon>Chromadorea</taxon>
        <taxon>Rhabditida</taxon>
        <taxon>Spirurina</taxon>
        <taxon>Ascaridomorpha</taxon>
        <taxon>Ascaridoidea</taxon>
        <taxon>Anisakidae</taxon>
        <taxon>Anisakis</taxon>
        <taxon>Anisakis simplex complex</taxon>
    </lineage>
</organism>
<dbReference type="WBParaSite" id="ASIM_0000713201-mRNA-1">
    <property type="protein sequence ID" value="ASIM_0000713201-mRNA-1"/>
    <property type="gene ID" value="ASIM_0000713201"/>
</dbReference>
<dbReference type="InterPro" id="IPR000322">
    <property type="entry name" value="Glyco_hydro_31_TIM"/>
</dbReference>
<sequence>MTVQVSRPGLPLQQLSSSVQENKYLSVVHMDIDYMKDYQEFTLAEAWQNLSNFIEQLHRKGIHAVIKVGPALAVTGEAFLRARNAVS</sequence>
<dbReference type="EMBL" id="UYRR01015778">
    <property type="protein sequence ID" value="VDK28064.1"/>
    <property type="molecule type" value="Genomic_DNA"/>
</dbReference>
<comment type="similarity">
    <text evidence="1">Belongs to the glycosyl hydrolase 31 family.</text>
</comment>
<keyword evidence="4" id="KW-1185">Reference proteome</keyword>
<dbReference type="AlphaFoldDB" id="A0A0M3JHL8"/>
<evidence type="ECO:0000313" key="3">
    <source>
        <dbReference type="EMBL" id="VDK28064.1"/>
    </source>
</evidence>
<dbReference type="GO" id="GO:0005975">
    <property type="term" value="P:carbohydrate metabolic process"/>
    <property type="evidence" value="ECO:0007669"/>
    <property type="project" value="InterPro"/>
</dbReference>
<evidence type="ECO:0000313" key="5">
    <source>
        <dbReference type="WBParaSite" id="ASIM_0000713201-mRNA-1"/>
    </source>
</evidence>
<evidence type="ECO:0000313" key="4">
    <source>
        <dbReference type="Proteomes" id="UP000267096"/>
    </source>
</evidence>
<keyword evidence="1" id="KW-0326">Glycosidase</keyword>
<proteinExistence type="inferred from homology"/>
<dbReference type="Proteomes" id="UP000267096">
    <property type="component" value="Unassembled WGS sequence"/>
</dbReference>
<keyword evidence="1" id="KW-0378">Hydrolase</keyword>
<reference evidence="5" key="1">
    <citation type="submission" date="2017-02" db="UniProtKB">
        <authorList>
            <consortium name="WormBaseParasite"/>
        </authorList>
    </citation>
    <scope>IDENTIFICATION</scope>
</reference>
<evidence type="ECO:0000256" key="1">
    <source>
        <dbReference type="RuleBase" id="RU361185"/>
    </source>
</evidence>
<gene>
    <name evidence="3" type="ORF">ASIM_LOCUS6901</name>
</gene>
<reference evidence="3 4" key="2">
    <citation type="submission" date="2018-11" db="EMBL/GenBank/DDBJ databases">
        <authorList>
            <consortium name="Pathogen Informatics"/>
        </authorList>
    </citation>
    <scope>NUCLEOTIDE SEQUENCE [LARGE SCALE GENOMIC DNA]</scope>
</reference>
<dbReference type="OrthoDB" id="1334205at2759"/>
<evidence type="ECO:0000259" key="2">
    <source>
        <dbReference type="Pfam" id="PF01055"/>
    </source>
</evidence>
<protein>
    <submittedName>
        <fullName evidence="5">STAS domain-containing protein</fullName>
    </submittedName>
</protein>
<dbReference type="Pfam" id="PF01055">
    <property type="entry name" value="Glyco_hydro_31_2nd"/>
    <property type="match status" value="1"/>
</dbReference>
<accession>A0A0M3JHL8</accession>
<dbReference type="GO" id="GO:0004553">
    <property type="term" value="F:hydrolase activity, hydrolyzing O-glycosyl compounds"/>
    <property type="evidence" value="ECO:0007669"/>
    <property type="project" value="InterPro"/>
</dbReference>
<feature type="domain" description="Glycoside hydrolase family 31 TIM barrel" evidence="2">
    <location>
        <begin position="24"/>
        <end position="73"/>
    </location>
</feature>
<name>A0A0M3JHL8_ANISI</name>